<keyword evidence="1" id="KW-0175">Coiled coil</keyword>
<evidence type="ECO:0000256" key="1">
    <source>
        <dbReference type="SAM" id="Coils"/>
    </source>
</evidence>
<protein>
    <submittedName>
        <fullName evidence="2">Uncharacterized protein</fullName>
    </submittedName>
</protein>
<dbReference type="Pfam" id="PF24072">
    <property type="entry name" value="T7_gp14"/>
    <property type="match status" value="1"/>
</dbReference>
<name>A0A8S5T1Q1_9CAUD</name>
<organism evidence="2">
    <name type="scientific">Podoviridae sp. ctuch15</name>
    <dbReference type="NCBI Taxonomy" id="2827752"/>
    <lineage>
        <taxon>Viruses</taxon>
        <taxon>Duplodnaviria</taxon>
        <taxon>Heunggongvirae</taxon>
        <taxon>Uroviricota</taxon>
        <taxon>Caudoviricetes</taxon>
    </lineage>
</organism>
<dbReference type="InterPro" id="IPR038996">
    <property type="entry name" value="Gp14"/>
</dbReference>
<accession>A0A8S5T1Q1</accession>
<feature type="coiled-coil region" evidence="1">
    <location>
        <begin position="23"/>
        <end position="52"/>
    </location>
</feature>
<sequence length="216" mass="23835">MCGVWGMIAGQAVQGIMQYKQIKQETNAKVAMYRQQEQAAEQNAKISELRQDQIADKYANDQRKLDDRMRLMAGQTAAQAGASNMTLTGSPLDILISSYGTYQDDSSQLLQNQRNDERSELFNQYNYENQAAGYKASAENAKAQGKLAGIATLLSTASSMYGIKHEYAGAKKPAAGSSGTDYTFDYKPDLLRWSRYANAQKGLFSSNPFGSKNFRG</sequence>
<proteinExistence type="predicted"/>
<reference evidence="2" key="1">
    <citation type="journal article" date="2021" name="Proc. Natl. Acad. Sci. U.S.A.">
        <title>A Catalog of Tens of Thousands of Viruses from Human Metagenomes Reveals Hidden Associations with Chronic Diseases.</title>
        <authorList>
            <person name="Tisza M.J."/>
            <person name="Buck C.B."/>
        </authorList>
    </citation>
    <scope>NUCLEOTIDE SEQUENCE</scope>
    <source>
        <strain evidence="2">Ctuch15</strain>
    </source>
</reference>
<evidence type="ECO:0000313" key="2">
    <source>
        <dbReference type="EMBL" id="DAF57292.1"/>
    </source>
</evidence>
<dbReference type="EMBL" id="BK032731">
    <property type="protein sequence ID" value="DAF57292.1"/>
    <property type="molecule type" value="Genomic_DNA"/>
</dbReference>